<evidence type="ECO:0000256" key="1">
    <source>
        <dbReference type="ARBA" id="ARBA00022801"/>
    </source>
</evidence>
<protein>
    <recommendedName>
        <fullName evidence="2">1,4-dihydroxy-2-naphthoyl-CoA hydrolase</fullName>
        <shortName evidence="2">DHNA-CoA hydrolase</shortName>
        <ecNumber evidence="2">3.1.2.28</ecNumber>
    </recommendedName>
    <alternativeName>
        <fullName evidence="2">DHNA-CoA thioesterase</fullName>
    </alternativeName>
</protein>
<dbReference type="InterPro" id="IPR050563">
    <property type="entry name" value="4-hydroxybenzoyl-CoA_TE"/>
</dbReference>
<dbReference type="SUPFAM" id="SSF54637">
    <property type="entry name" value="Thioesterase/thiol ester dehydrase-isomerase"/>
    <property type="match status" value="1"/>
</dbReference>
<comment type="caution">
    <text evidence="3">The sequence shown here is derived from an EMBL/GenBank/DDBJ whole genome shotgun (WGS) entry which is preliminary data.</text>
</comment>
<feature type="active site" evidence="2">
    <location>
        <position position="13"/>
    </location>
</feature>
<dbReference type="PANTHER" id="PTHR31793">
    <property type="entry name" value="4-HYDROXYBENZOYL-COA THIOESTERASE FAMILY MEMBER"/>
    <property type="match status" value="1"/>
</dbReference>
<evidence type="ECO:0000313" key="3">
    <source>
        <dbReference type="EMBL" id="GAL94579.1"/>
    </source>
</evidence>
<comment type="similarity">
    <text evidence="2">Belongs to the 4-hydroxybenzoyl-CoA thioesterase family. DHNA-CoA hydrolase subfamily.</text>
</comment>
<dbReference type="UniPathway" id="UPA00995"/>
<sequence length="138" mass="15912">MPYERLIYLADTDAAGVVYFAHLLSICHEAYEFSLAQFGINIKDFFKDSPVALPITQAEIQFFRPLFCGDRIQIDFTARSLSENEFELQYKIYFAEIMVGKAKTRHVCIAPTTRERIPFPESLKNWLGYLSTLEETGI</sequence>
<name>A0A0A1VYB9_MICAE</name>
<dbReference type="GO" id="GO:0061522">
    <property type="term" value="F:1,4-dihydroxy-2-naphthoyl-CoA thioesterase activity"/>
    <property type="evidence" value="ECO:0007669"/>
    <property type="project" value="UniProtKB-EC"/>
</dbReference>
<accession>A0A0A1VYB9</accession>
<dbReference type="UniPathway" id="UPA01057">
    <property type="reaction ID" value="UER01033"/>
</dbReference>
<dbReference type="RefSeq" id="WP_045360698.1">
    <property type="nucleotide sequence ID" value="NZ_BBPA01000059.1"/>
</dbReference>
<organism evidence="3 4">
    <name type="scientific">Microcystis aeruginosa NIES-44</name>
    <dbReference type="NCBI Taxonomy" id="449439"/>
    <lineage>
        <taxon>Bacteria</taxon>
        <taxon>Bacillati</taxon>
        <taxon>Cyanobacteriota</taxon>
        <taxon>Cyanophyceae</taxon>
        <taxon>Oscillatoriophycideae</taxon>
        <taxon>Chroococcales</taxon>
        <taxon>Microcystaceae</taxon>
        <taxon>Microcystis</taxon>
    </lineage>
</organism>
<dbReference type="Pfam" id="PF13279">
    <property type="entry name" value="4HBT_2"/>
    <property type="match status" value="1"/>
</dbReference>
<dbReference type="PANTHER" id="PTHR31793:SF37">
    <property type="entry name" value="ACYL-COA THIOESTER HYDROLASE YBGC"/>
    <property type="match status" value="1"/>
</dbReference>
<comment type="pathway">
    <text evidence="2">Cofactor biosynthesis; phylloquinone biosynthesis.</text>
</comment>
<reference evidence="4" key="1">
    <citation type="journal article" date="2015" name="Genome">
        <title>Whole Genome Sequence of the Non-Microcystin-Producing Microcystis aeruginosa Strain NIES-44.</title>
        <authorList>
            <person name="Okano K."/>
            <person name="Miyata N."/>
            <person name="Ozaki Y."/>
        </authorList>
    </citation>
    <scope>NUCLEOTIDE SEQUENCE [LARGE SCALE GENOMIC DNA]</scope>
    <source>
        <strain evidence="4">NIES-44</strain>
    </source>
</reference>
<dbReference type="EC" id="3.1.2.28" evidence="2"/>
<dbReference type="GO" id="GO:0047617">
    <property type="term" value="F:fatty acyl-CoA hydrolase activity"/>
    <property type="evidence" value="ECO:0007669"/>
    <property type="project" value="TreeGrafter"/>
</dbReference>
<dbReference type="Gene3D" id="3.10.129.10">
    <property type="entry name" value="Hotdog Thioesterase"/>
    <property type="match status" value="1"/>
</dbReference>
<dbReference type="InterPro" id="IPR029069">
    <property type="entry name" value="HotDog_dom_sf"/>
</dbReference>
<dbReference type="Proteomes" id="UP000030321">
    <property type="component" value="Unassembled WGS sequence"/>
</dbReference>
<comment type="pathway">
    <text evidence="2">Quinol/quinone metabolism; 1,4-dihydroxy-2-naphthoate biosynthesis; 1,4-dihydroxy-2-naphthoate from chorismate: step 7/7.</text>
</comment>
<gene>
    <name evidence="3" type="ORF">N44_03159</name>
</gene>
<dbReference type="GO" id="GO:0042372">
    <property type="term" value="P:phylloquinone biosynthetic process"/>
    <property type="evidence" value="ECO:0007669"/>
    <property type="project" value="UniProtKB-UniRule"/>
</dbReference>
<proteinExistence type="inferred from homology"/>
<evidence type="ECO:0000256" key="2">
    <source>
        <dbReference type="HAMAP-Rule" id="MF_02101"/>
    </source>
</evidence>
<keyword evidence="1 2" id="KW-0378">Hydrolase</keyword>
<dbReference type="HAMAP" id="MF_02101">
    <property type="entry name" value="DHNA_CoA_hydrolase"/>
    <property type="match status" value="1"/>
</dbReference>
<dbReference type="EMBL" id="BBPA01000059">
    <property type="protein sequence ID" value="GAL94579.1"/>
    <property type="molecule type" value="Genomic_DNA"/>
</dbReference>
<comment type="catalytic activity">
    <reaction evidence="2">
        <text>1,4-dihydroxy-2-naphthoyl-CoA + H2O = 1,4-dihydroxy-2-naphthoate + CoA + H(+)</text>
        <dbReference type="Rhea" id="RHEA:26309"/>
        <dbReference type="ChEBI" id="CHEBI:11173"/>
        <dbReference type="ChEBI" id="CHEBI:15377"/>
        <dbReference type="ChEBI" id="CHEBI:15378"/>
        <dbReference type="ChEBI" id="CHEBI:57287"/>
        <dbReference type="ChEBI" id="CHEBI:58897"/>
        <dbReference type="EC" id="3.1.2.28"/>
    </reaction>
</comment>
<dbReference type="InterPro" id="IPR022829">
    <property type="entry name" value="DHNA_CoA_hydrolase"/>
</dbReference>
<evidence type="ECO:0000313" key="4">
    <source>
        <dbReference type="Proteomes" id="UP000030321"/>
    </source>
</evidence>
<dbReference type="AlphaFoldDB" id="A0A0A1VYB9"/>
<comment type="function">
    <text evidence="2">Catalyzes the hydrolysis of 1,4-dihydroxy-2-naphthoyl-CoA (DHNA-CoA) to 1,4-dihydroxy-2-naphthoate (DHNA), a reaction involved in phylloquinone (vitamin K1) biosynthesis.</text>
</comment>
<dbReference type="CDD" id="cd00586">
    <property type="entry name" value="4HBT"/>
    <property type="match status" value="1"/>
</dbReference>